<evidence type="ECO:0000256" key="3">
    <source>
        <dbReference type="SAM" id="MobiDB-lite"/>
    </source>
</evidence>
<dbReference type="Pfam" id="PF02639">
    <property type="entry name" value="DUF188"/>
    <property type="match status" value="1"/>
</dbReference>
<dbReference type="Proteomes" id="UP000094296">
    <property type="component" value="Unassembled WGS sequence"/>
</dbReference>
<dbReference type="PANTHER" id="PTHR35146:SF1">
    <property type="entry name" value="UPF0178 PROTEIN YAII"/>
    <property type="match status" value="1"/>
</dbReference>
<dbReference type="STRING" id="766136.BHF68_04240"/>
<dbReference type="RefSeq" id="WP_069642823.1">
    <property type="nucleotide sequence ID" value="NZ_MIJE01000011.1"/>
</dbReference>
<organism evidence="4 5">
    <name type="scientific">Desulfuribacillus alkaliarsenatis</name>
    <dbReference type="NCBI Taxonomy" id="766136"/>
    <lineage>
        <taxon>Bacteria</taxon>
        <taxon>Bacillati</taxon>
        <taxon>Bacillota</taxon>
        <taxon>Desulfuribacillia</taxon>
        <taxon>Desulfuribacillales</taxon>
        <taxon>Desulfuribacillaceae</taxon>
        <taxon>Desulfuribacillus</taxon>
    </lineage>
</organism>
<dbReference type="InterPro" id="IPR003791">
    <property type="entry name" value="UPF0178"/>
</dbReference>
<dbReference type="AlphaFoldDB" id="A0A1E5G2W3"/>
<dbReference type="NCBIfam" id="NF001095">
    <property type="entry name" value="PRK00124.1"/>
    <property type="match status" value="1"/>
</dbReference>
<accession>A0A1E5G2W3</accession>
<protein>
    <recommendedName>
        <fullName evidence="2">UPF0178 protein BHF68_04240</fullName>
    </recommendedName>
</protein>
<dbReference type="HAMAP" id="MF_00489">
    <property type="entry name" value="UPF0178"/>
    <property type="match status" value="1"/>
</dbReference>
<evidence type="ECO:0000313" key="5">
    <source>
        <dbReference type="Proteomes" id="UP000094296"/>
    </source>
</evidence>
<dbReference type="PANTHER" id="PTHR35146">
    <property type="entry name" value="UPF0178 PROTEIN YAII"/>
    <property type="match status" value="1"/>
</dbReference>
<dbReference type="EMBL" id="MIJE01000011">
    <property type="protein sequence ID" value="OEF97425.1"/>
    <property type="molecule type" value="Genomic_DNA"/>
</dbReference>
<sequence length="152" mass="17061">MKIIVDADACPKKVLQICFRVAKEYELDVWTIASINHHIESDHHITVDSGSQEADLKVINVTEKGDIVITQDWGLASIVLSKSAVCLSPSGREYSPEKIDFMMEERELKARHRRAGGRTKGPKKRKTEDDKLFEHSLRRVINIAAAGHEAGK</sequence>
<evidence type="ECO:0000256" key="2">
    <source>
        <dbReference type="HAMAP-Rule" id="MF_00489"/>
    </source>
</evidence>
<comment type="similarity">
    <text evidence="1 2">Belongs to the UPF0178 family.</text>
</comment>
<keyword evidence="5" id="KW-1185">Reference proteome</keyword>
<evidence type="ECO:0000256" key="1">
    <source>
        <dbReference type="ARBA" id="ARBA00008522"/>
    </source>
</evidence>
<feature type="compositionally biased region" description="Basic residues" evidence="3">
    <location>
        <begin position="110"/>
        <end position="125"/>
    </location>
</feature>
<comment type="caution">
    <text evidence="4">The sequence shown here is derived from an EMBL/GenBank/DDBJ whole genome shotgun (WGS) entry which is preliminary data.</text>
</comment>
<reference evidence="4 5" key="1">
    <citation type="submission" date="2016-09" db="EMBL/GenBank/DDBJ databases">
        <title>Draft genome sequence for the type strain of Desulfuribacillus alkaliarsenatis AHT28, an obligately anaerobic, sulfidogenic bacterium isolated from Russian soda lake sediments.</title>
        <authorList>
            <person name="Abin C.A."/>
            <person name="Hollibaugh J.T."/>
        </authorList>
    </citation>
    <scope>NUCLEOTIDE SEQUENCE [LARGE SCALE GENOMIC DNA]</scope>
    <source>
        <strain evidence="4 5">AHT28</strain>
    </source>
</reference>
<feature type="region of interest" description="Disordered" evidence="3">
    <location>
        <begin position="110"/>
        <end position="131"/>
    </location>
</feature>
<gene>
    <name evidence="4" type="ORF">BHF68_04240</name>
</gene>
<dbReference type="OrthoDB" id="9798918at2"/>
<evidence type="ECO:0000313" key="4">
    <source>
        <dbReference type="EMBL" id="OEF97425.1"/>
    </source>
</evidence>
<name>A0A1E5G2W3_9FIRM</name>
<proteinExistence type="inferred from homology"/>